<dbReference type="InterPro" id="IPR052349">
    <property type="entry name" value="Metallo-hydrolase_Enzymes"/>
</dbReference>
<dbReference type="SUPFAM" id="SSF51556">
    <property type="entry name" value="Metallo-dependent hydrolases"/>
    <property type="match status" value="1"/>
</dbReference>
<organism evidence="2 3">
    <name type="scientific">Flavobacterium oncorhynchi</name>
    <dbReference type="NCBI Taxonomy" id="728056"/>
    <lineage>
        <taxon>Bacteria</taxon>
        <taxon>Pseudomonadati</taxon>
        <taxon>Bacteroidota</taxon>
        <taxon>Flavobacteriia</taxon>
        <taxon>Flavobacteriales</taxon>
        <taxon>Flavobacteriaceae</taxon>
        <taxon>Flavobacterium</taxon>
    </lineage>
</organism>
<dbReference type="InterPro" id="IPR011059">
    <property type="entry name" value="Metal-dep_hydrolase_composite"/>
</dbReference>
<gene>
    <name evidence="2" type="ORF">B0A75_18575</name>
</gene>
<dbReference type="CDD" id="cd01293">
    <property type="entry name" value="Bact_CD"/>
    <property type="match status" value="1"/>
</dbReference>
<dbReference type="AlphaFoldDB" id="A0A226HPX8"/>
<dbReference type="InterPro" id="IPR006311">
    <property type="entry name" value="TAT_signal"/>
</dbReference>
<dbReference type="Pfam" id="PF07969">
    <property type="entry name" value="Amidohydro_3"/>
    <property type="match status" value="1"/>
</dbReference>
<keyword evidence="3" id="KW-1185">Reference proteome</keyword>
<reference evidence="2 3" key="1">
    <citation type="submission" date="2016-11" db="EMBL/GenBank/DDBJ databases">
        <title>Whole genomes of Flavobacteriaceae.</title>
        <authorList>
            <person name="Stine C."/>
            <person name="Li C."/>
            <person name="Tadesse D."/>
        </authorList>
    </citation>
    <scope>NUCLEOTIDE SEQUENCE [LARGE SCALE GENOMIC DNA]</scope>
    <source>
        <strain evidence="2 3">CCUG 59446</strain>
    </source>
</reference>
<dbReference type="EMBL" id="MUHA01000030">
    <property type="protein sequence ID" value="OXA95676.1"/>
    <property type="molecule type" value="Genomic_DNA"/>
</dbReference>
<proteinExistence type="predicted"/>
<dbReference type="GO" id="GO:0016814">
    <property type="term" value="F:hydrolase activity, acting on carbon-nitrogen (but not peptide) bonds, in cyclic amidines"/>
    <property type="evidence" value="ECO:0007669"/>
    <property type="project" value="TreeGrafter"/>
</dbReference>
<dbReference type="NCBIfam" id="NF005312">
    <property type="entry name" value="PRK06846.1"/>
    <property type="match status" value="1"/>
</dbReference>
<evidence type="ECO:0000313" key="3">
    <source>
        <dbReference type="Proteomes" id="UP000198336"/>
    </source>
</evidence>
<protein>
    <submittedName>
        <fullName evidence="2">Deaminase</fullName>
    </submittedName>
</protein>
<accession>A0A226HPX8</accession>
<name>A0A226HPX8_9FLAO</name>
<dbReference type="Proteomes" id="UP000198336">
    <property type="component" value="Unassembled WGS sequence"/>
</dbReference>
<evidence type="ECO:0000313" key="2">
    <source>
        <dbReference type="EMBL" id="OXA95676.1"/>
    </source>
</evidence>
<dbReference type="SUPFAM" id="SSF51338">
    <property type="entry name" value="Composite domain of metallo-dependent hydrolases"/>
    <property type="match status" value="1"/>
</dbReference>
<dbReference type="PANTHER" id="PTHR32027">
    <property type="entry name" value="CYTOSINE DEAMINASE"/>
    <property type="match status" value="1"/>
</dbReference>
<dbReference type="InterPro" id="IPR032466">
    <property type="entry name" value="Metal_Hydrolase"/>
</dbReference>
<evidence type="ECO:0000259" key="1">
    <source>
        <dbReference type="Pfam" id="PF07969"/>
    </source>
</evidence>
<comment type="caution">
    <text evidence="2">The sequence shown here is derived from an EMBL/GenBank/DDBJ whole genome shotgun (WGS) entry which is preliminary data.</text>
</comment>
<dbReference type="Gene3D" id="2.30.40.10">
    <property type="entry name" value="Urease, subunit C, domain 1"/>
    <property type="match status" value="1"/>
</dbReference>
<dbReference type="PROSITE" id="PS51318">
    <property type="entry name" value="TAT"/>
    <property type="match status" value="1"/>
</dbReference>
<dbReference type="RefSeq" id="WP_089055770.1">
    <property type="nucleotide sequence ID" value="NZ_MUHA01000030.1"/>
</dbReference>
<sequence>MEDNIISRKKFLGLGAAATGAALFSGIAGNAASLPEESKEKVSGDYLLTNVRLEEGFNYNEKNEVISTKTGLYNLHIANGKIKSITLDKPALKLKNVDAKGMLMLPGLRDMHIHIDKTYYGGTWNAAPRKGYTVKDMITLEQKIIPQLLPDSQRKAEEAIKLMQSQGSFFARCQCNIDPVSGLKSLEHLLAALDNNKDSFGWEIVAFPQHGILYSKSEPLLREAAAMGVDFIGGLDPTNVDGNMEKSLDAMFQIAIDTNKGIDIHLHESPPSGQAAIEYIIKKTEENKQLQGKTYISHGFALARMDPKDLEKIAEQMGNLGIGVVSTIPIGRTIMPIPTLKKYGVKLMTGTDSIVDHWQPFGTCDMLEKAKLCAQLYGWTDEFGLSRALHIATTDEVLPLNDSGTRVWPAENNDANFILVKASCSAEAVARLPKREGVFYKGKMIYGGTEFLKG</sequence>
<feature type="domain" description="Amidohydrolase 3" evidence="1">
    <location>
        <begin position="160"/>
        <end position="426"/>
    </location>
</feature>
<dbReference type="PANTHER" id="PTHR32027:SF9">
    <property type="entry name" value="BLL3847 PROTEIN"/>
    <property type="match status" value="1"/>
</dbReference>
<dbReference type="InterPro" id="IPR013108">
    <property type="entry name" value="Amidohydro_3"/>
</dbReference>
<dbReference type="Gene3D" id="3.20.20.140">
    <property type="entry name" value="Metal-dependent hydrolases"/>
    <property type="match status" value="1"/>
</dbReference>